<dbReference type="InterPro" id="IPR036291">
    <property type="entry name" value="NAD(P)-bd_dom_sf"/>
</dbReference>
<dbReference type="EMBL" id="JAZAVJ010000035">
    <property type="protein sequence ID" value="KAK7419744.1"/>
    <property type="molecule type" value="Genomic_DNA"/>
</dbReference>
<evidence type="ECO:0000313" key="14">
    <source>
        <dbReference type="Proteomes" id="UP001498476"/>
    </source>
</evidence>
<evidence type="ECO:0000256" key="3">
    <source>
        <dbReference type="ARBA" id="ARBA00022723"/>
    </source>
</evidence>
<keyword evidence="3 11" id="KW-0479">Metal-binding</keyword>
<evidence type="ECO:0000256" key="1">
    <source>
        <dbReference type="ARBA" id="ARBA00001947"/>
    </source>
</evidence>
<name>A0ABR1HFF5_9HYPO</name>
<evidence type="ECO:0000256" key="9">
    <source>
        <dbReference type="ARBA" id="ARBA00026119"/>
    </source>
</evidence>
<evidence type="ECO:0000256" key="6">
    <source>
        <dbReference type="ARBA" id="ARBA00023027"/>
    </source>
</evidence>
<evidence type="ECO:0000256" key="10">
    <source>
        <dbReference type="ARBA" id="ARBA00030139"/>
    </source>
</evidence>
<dbReference type="Gene3D" id="3.40.50.720">
    <property type="entry name" value="NAD(P)-binding Rossmann-like Domain"/>
    <property type="match status" value="1"/>
</dbReference>
<comment type="similarity">
    <text evidence="2 11">Belongs to the zinc-containing alcohol dehydrogenase family.</text>
</comment>
<evidence type="ECO:0000256" key="2">
    <source>
        <dbReference type="ARBA" id="ARBA00008072"/>
    </source>
</evidence>
<dbReference type="PANTHER" id="PTHR43161">
    <property type="entry name" value="SORBITOL DEHYDROGENASE"/>
    <property type="match status" value="1"/>
</dbReference>
<accession>A0ABR1HFF5</accession>
<dbReference type="InterPro" id="IPR002328">
    <property type="entry name" value="ADH_Zn_CS"/>
</dbReference>
<dbReference type="SMART" id="SM00829">
    <property type="entry name" value="PKS_ER"/>
    <property type="match status" value="1"/>
</dbReference>
<dbReference type="PANTHER" id="PTHR43161:SF9">
    <property type="entry name" value="SORBITOL DEHYDROGENASE"/>
    <property type="match status" value="1"/>
</dbReference>
<proteinExistence type="inferred from homology"/>
<dbReference type="InterPro" id="IPR020843">
    <property type="entry name" value="ER"/>
</dbReference>
<comment type="function">
    <text evidence="7">Xylitol dehydrogenase which catalyzes the conversion of xylitol to D-xylulose. Xylose is a major component of hemicelluloses such as xylan. Most fungi utilize D-xylose via three enzymatic reactions, xylose reductase (XR), xylitol dehydrogenase (XDH), and xylulokinase, to form xylulose 5-phosphate, which enters pentose phosphate pathway.</text>
</comment>
<keyword evidence="14" id="KW-1185">Reference proteome</keyword>
<dbReference type="InterPro" id="IPR013149">
    <property type="entry name" value="ADH-like_C"/>
</dbReference>
<comment type="pathway">
    <text evidence="8">Carbohydrate degradation; L-arabinose degradation via L-arabinitol; D-xylulose 5-phosphate from L-arabinose (fungal route): step 4/5.</text>
</comment>
<evidence type="ECO:0000256" key="5">
    <source>
        <dbReference type="ARBA" id="ARBA00023002"/>
    </source>
</evidence>
<dbReference type="InterPro" id="IPR013154">
    <property type="entry name" value="ADH-like_N"/>
</dbReference>
<dbReference type="Gene3D" id="3.90.180.10">
    <property type="entry name" value="Medium-chain alcohol dehydrogenases, catalytic domain"/>
    <property type="match status" value="1"/>
</dbReference>
<evidence type="ECO:0000313" key="13">
    <source>
        <dbReference type="EMBL" id="KAK7419744.1"/>
    </source>
</evidence>
<reference evidence="13 14" key="1">
    <citation type="journal article" date="2025" name="Microbiol. Resour. Announc.">
        <title>Draft genome sequences for Neonectria magnoliae and Neonectria punicea, canker pathogens of Liriodendron tulipifera and Acer saccharum in West Virginia.</title>
        <authorList>
            <person name="Petronek H.M."/>
            <person name="Kasson M.T."/>
            <person name="Metheny A.M."/>
            <person name="Stauder C.M."/>
            <person name="Lovett B."/>
            <person name="Lynch S.C."/>
            <person name="Garnas J.R."/>
            <person name="Kasson L.R."/>
            <person name="Stajich J.E."/>
        </authorList>
    </citation>
    <scope>NUCLEOTIDE SEQUENCE [LARGE SCALE GENOMIC DNA]</scope>
    <source>
        <strain evidence="13 14">NRRL 64653</strain>
    </source>
</reference>
<dbReference type="EC" id="1.1.1.9" evidence="9"/>
<sequence length="356" mass="38343">MAQKNLSCLLYGAGEARFEERPNPEIEDPHDVLIRISYVGVCGSDVHFWMHGGVTRKVSEKEPLVMGHEASGIVHSVGPAVTSIKPGDRVAIEPGFPCRRCKRCKAGRYNLCPKMQFAADPPRTHGALSRLFKIPEDFAYKIPDSLSLQEAVLVEPLSVAVHGVRLAELKPGQTVMVLGSGTIGLLAATTAKAFEASAVFISDINQAKLDFAKGFVDCTTFVPSLDATPEEDASRFCKDVNLEDGVDVVLECTGVEASAQTGIYALAVGGVFVQIGLGKAMQSVPMLNMCEKEMVFKTSFRYGSGDYEAALGLLGSGKVDVKSLISSEVPFERATEAWEKTRKGEGIKNLIRGVQD</sequence>
<comment type="cofactor">
    <cofactor evidence="1 11">
        <name>Zn(2+)</name>
        <dbReference type="ChEBI" id="CHEBI:29105"/>
    </cofactor>
</comment>
<keyword evidence="4 11" id="KW-0862">Zinc</keyword>
<evidence type="ECO:0000256" key="7">
    <source>
        <dbReference type="ARBA" id="ARBA00024843"/>
    </source>
</evidence>
<dbReference type="CDD" id="cd05285">
    <property type="entry name" value="sorbitol_DH"/>
    <property type="match status" value="1"/>
</dbReference>
<feature type="domain" description="Enoyl reductase (ER)" evidence="12">
    <location>
        <begin position="12"/>
        <end position="351"/>
    </location>
</feature>
<gene>
    <name evidence="13" type="ORF">QQX98_003116</name>
</gene>
<dbReference type="InterPro" id="IPR011032">
    <property type="entry name" value="GroES-like_sf"/>
</dbReference>
<keyword evidence="6" id="KW-0520">NAD</keyword>
<organism evidence="13 14">
    <name type="scientific">Neonectria punicea</name>
    <dbReference type="NCBI Taxonomy" id="979145"/>
    <lineage>
        <taxon>Eukaryota</taxon>
        <taxon>Fungi</taxon>
        <taxon>Dikarya</taxon>
        <taxon>Ascomycota</taxon>
        <taxon>Pezizomycotina</taxon>
        <taxon>Sordariomycetes</taxon>
        <taxon>Hypocreomycetidae</taxon>
        <taxon>Hypocreales</taxon>
        <taxon>Nectriaceae</taxon>
        <taxon>Neonectria</taxon>
    </lineage>
</organism>
<dbReference type="Proteomes" id="UP001498476">
    <property type="component" value="Unassembled WGS sequence"/>
</dbReference>
<dbReference type="PROSITE" id="PS00059">
    <property type="entry name" value="ADH_ZINC"/>
    <property type="match status" value="1"/>
</dbReference>
<dbReference type="Pfam" id="PF00107">
    <property type="entry name" value="ADH_zinc_N"/>
    <property type="match status" value="1"/>
</dbReference>
<evidence type="ECO:0000256" key="11">
    <source>
        <dbReference type="RuleBase" id="RU361277"/>
    </source>
</evidence>
<dbReference type="Pfam" id="PF08240">
    <property type="entry name" value="ADH_N"/>
    <property type="match status" value="1"/>
</dbReference>
<keyword evidence="5" id="KW-0560">Oxidoreductase</keyword>
<comment type="caution">
    <text evidence="13">The sequence shown here is derived from an EMBL/GenBank/DDBJ whole genome shotgun (WGS) entry which is preliminary data.</text>
</comment>
<dbReference type="SUPFAM" id="SSF50129">
    <property type="entry name" value="GroES-like"/>
    <property type="match status" value="1"/>
</dbReference>
<dbReference type="SUPFAM" id="SSF51735">
    <property type="entry name" value="NAD(P)-binding Rossmann-fold domains"/>
    <property type="match status" value="1"/>
</dbReference>
<evidence type="ECO:0000256" key="4">
    <source>
        <dbReference type="ARBA" id="ARBA00022833"/>
    </source>
</evidence>
<dbReference type="InterPro" id="IPR045306">
    <property type="entry name" value="SDH-like"/>
</dbReference>
<evidence type="ECO:0000259" key="12">
    <source>
        <dbReference type="SMART" id="SM00829"/>
    </source>
</evidence>
<evidence type="ECO:0000256" key="8">
    <source>
        <dbReference type="ARBA" id="ARBA00025713"/>
    </source>
</evidence>
<protein>
    <recommendedName>
        <fullName evidence="9">D-xylulose reductase</fullName>
        <ecNumber evidence="9">1.1.1.9</ecNumber>
    </recommendedName>
    <alternativeName>
        <fullName evidence="10">Xylitol dehydrogenase A</fullName>
    </alternativeName>
</protein>